<dbReference type="EMBL" id="CANTFL010001244">
    <property type="protein sequence ID" value="CAI5734746.1"/>
    <property type="molecule type" value="Genomic_DNA"/>
</dbReference>
<gene>
    <name evidence="3" type="ORF">HBR001_LOCUS6260</name>
</gene>
<evidence type="ECO:0000313" key="4">
    <source>
        <dbReference type="Proteomes" id="UP001162031"/>
    </source>
</evidence>
<name>A0AAV0UCM5_HYABA</name>
<evidence type="ECO:0000256" key="2">
    <source>
        <dbReference type="SAM" id="MobiDB-lite"/>
    </source>
</evidence>
<comment type="caution">
    <text evidence="3">The sequence shown here is derived from an EMBL/GenBank/DDBJ whole genome shotgun (WGS) entry which is preliminary data.</text>
</comment>
<keyword evidence="4" id="KW-1185">Reference proteome</keyword>
<evidence type="ECO:0000313" key="3">
    <source>
        <dbReference type="EMBL" id="CAI5734746.1"/>
    </source>
</evidence>
<protein>
    <submittedName>
        <fullName evidence="3">Uncharacterized protein</fullName>
    </submittedName>
</protein>
<organism evidence="3 4">
    <name type="scientific">Hyaloperonospora brassicae</name>
    <name type="common">Brassica downy mildew</name>
    <name type="synonym">Peronospora brassicae</name>
    <dbReference type="NCBI Taxonomy" id="162125"/>
    <lineage>
        <taxon>Eukaryota</taxon>
        <taxon>Sar</taxon>
        <taxon>Stramenopiles</taxon>
        <taxon>Oomycota</taxon>
        <taxon>Peronosporomycetes</taxon>
        <taxon>Peronosporales</taxon>
        <taxon>Peronosporaceae</taxon>
        <taxon>Hyaloperonospora</taxon>
    </lineage>
</organism>
<reference evidence="3" key="1">
    <citation type="submission" date="2022-12" db="EMBL/GenBank/DDBJ databases">
        <authorList>
            <person name="Webb A."/>
        </authorList>
    </citation>
    <scope>NUCLEOTIDE SEQUENCE</scope>
    <source>
        <strain evidence="3">Hp1</strain>
    </source>
</reference>
<evidence type="ECO:0000256" key="1">
    <source>
        <dbReference type="SAM" id="Coils"/>
    </source>
</evidence>
<accession>A0AAV0UCM5</accession>
<dbReference type="Proteomes" id="UP001162031">
    <property type="component" value="Unassembled WGS sequence"/>
</dbReference>
<keyword evidence="1" id="KW-0175">Coiled coil</keyword>
<sequence length="255" mass="29190">MAVNADGTLHESYLSFVQATSTCVDFREQENSALRAQVHDLTELLAVFNLCGLHDPHLIAVRDRAFRRDITSNLGLLQAYDTKRQMLQESIRSEMKNKEIVEGVTRECHQECSKVSECLDSGSSVLDKSDSALDCLYQRVELLEREVVILRLRQELLEETTPRLECPSGNVEADQTSQDQDVENEQEQRERDVLLSKCWDESTRTTREQQERIAELEDALTLETAKNAALQQQSRGYRKVQTILQEFSRHRSSAS</sequence>
<feature type="coiled-coil region" evidence="1">
    <location>
        <begin position="126"/>
        <end position="160"/>
    </location>
</feature>
<dbReference type="AlphaFoldDB" id="A0AAV0UCM5"/>
<proteinExistence type="predicted"/>
<feature type="region of interest" description="Disordered" evidence="2">
    <location>
        <begin position="165"/>
        <end position="189"/>
    </location>
</feature>